<gene>
    <name evidence="2" type="ORF">FHU36_000710</name>
</gene>
<sequence>MQLELSWLLPPGSEPARDVEADACKGLTSTVTEVIKPFSVLHREEAESAANLALARSWSFQHLARARAALSVEPEAIEFARERMLRDLETRRRRDIQRAELDRLESLRETMLRDAATARLWWTGGDPAKLLQLTEHGDKFERALSLLASSPGGAGASREEAVVAETVRDFLTGLQPEHRVFLLHQLVKVFSGYERPDLAARLNGQAGESPPGAASPPGSGR</sequence>
<evidence type="ECO:0000313" key="3">
    <source>
        <dbReference type="Proteomes" id="UP000583800"/>
    </source>
</evidence>
<dbReference type="RefSeq" id="WP_185082362.1">
    <property type="nucleotide sequence ID" value="NZ_JACHJB010000001.1"/>
</dbReference>
<dbReference type="Proteomes" id="UP000583800">
    <property type="component" value="Unassembled WGS sequence"/>
</dbReference>
<reference evidence="2 3" key="1">
    <citation type="submission" date="2020-08" db="EMBL/GenBank/DDBJ databases">
        <title>Sequencing the genomes of 1000 actinobacteria strains.</title>
        <authorList>
            <person name="Klenk H.-P."/>
        </authorList>
    </citation>
    <scope>NUCLEOTIDE SEQUENCE [LARGE SCALE GENOMIC DNA]</scope>
    <source>
        <strain evidence="2 3">DSM 45913</strain>
    </source>
</reference>
<evidence type="ECO:0000313" key="2">
    <source>
        <dbReference type="EMBL" id="MBB6344201.1"/>
    </source>
</evidence>
<protein>
    <submittedName>
        <fullName evidence="2">Uncharacterized protein</fullName>
    </submittedName>
</protein>
<name>A0A7X0BZ74_9ACTN</name>
<dbReference type="AlphaFoldDB" id="A0A7X0BZ74"/>
<organism evidence="2 3">
    <name type="scientific">Nonomuraea muscovyensis</name>
    <dbReference type="NCBI Taxonomy" id="1124761"/>
    <lineage>
        <taxon>Bacteria</taxon>
        <taxon>Bacillati</taxon>
        <taxon>Actinomycetota</taxon>
        <taxon>Actinomycetes</taxon>
        <taxon>Streptosporangiales</taxon>
        <taxon>Streptosporangiaceae</taxon>
        <taxon>Nonomuraea</taxon>
    </lineage>
</organism>
<feature type="compositionally biased region" description="Low complexity" evidence="1">
    <location>
        <begin position="206"/>
        <end position="221"/>
    </location>
</feature>
<accession>A0A7X0BZ74</accession>
<keyword evidence="3" id="KW-1185">Reference proteome</keyword>
<dbReference type="EMBL" id="JACHJB010000001">
    <property type="protein sequence ID" value="MBB6344201.1"/>
    <property type="molecule type" value="Genomic_DNA"/>
</dbReference>
<evidence type="ECO:0000256" key="1">
    <source>
        <dbReference type="SAM" id="MobiDB-lite"/>
    </source>
</evidence>
<proteinExistence type="predicted"/>
<feature type="region of interest" description="Disordered" evidence="1">
    <location>
        <begin position="201"/>
        <end position="221"/>
    </location>
</feature>
<comment type="caution">
    <text evidence="2">The sequence shown here is derived from an EMBL/GenBank/DDBJ whole genome shotgun (WGS) entry which is preliminary data.</text>
</comment>